<proteinExistence type="inferred from homology"/>
<organism evidence="9 10">
    <name type="scientific">Xylaria multiplex</name>
    <dbReference type="NCBI Taxonomy" id="323545"/>
    <lineage>
        <taxon>Eukaryota</taxon>
        <taxon>Fungi</taxon>
        <taxon>Dikarya</taxon>
        <taxon>Ascomycota</taxon>
        <taxon>Pezizomycotina</taxon>
        <taxon>Sordariomycetes</taxon>
        <taxon>Xylariomycetidae</taxon>
        <taxon>Xylariales</taxon>
        <taxon>Xylariaceae</taxon>
        <taxon>Xylaria</taxon>
    </lineage>
</organism>
<dbReference type="FunFam" id="3.40.50.12710:FF:000002">
    <property type="entry name" value="Protein arginine methyltransferase NDUFAF7"/>
    <property type="match status" value="1"/>
</dbReference>
<dbReference type="EC" id="2.1.1.320" evidence="7"/>
<evidence type="ECO:0000313" key="9">
    <source>
        <dbReference type="EMBL" id="KAF2966063.1"/>
    </source>
</evidence>
<evidence type="ECO:0000256" key="5">
    <source>
        <dbReference type="ARBA" id="ARBA00023128"/>
    </source>
</evidence>
<evidence type="ECO:0000256" key="2">
    <source>
        <dbReference type="ARBA" id="ARBA00005891"/>
    </source>
</evidence>
<dbReference type="PANTHER" id="PTHR12049:SF5">
    <property type="entry name" value="PROTEIN ARGININE METHYLTRANSFERASE NDUFAF7 HOMOLOG, MITOCHONDRIAL"/>
    <property type="match status" value="1"/>
</dbReference>
<dbReference type="EMBL" id="WUBL01000098">
    <property type="protein sequence ID" value="KAF2966063.1"/>
    <property type="molecule type" value="Genomic_DNA"/>
</dbReference>
<comment type="function">
    <text evidence="7">Arginine methyltransferase involved in the assembly or stability of mitochondrial NADH:ubiquinone oxidoreductase complex (complex I).</text>
</comment>
<feature type="compositionally biased region" description="Basic and acidic residues" evidence="8">
    <location>
        <begin position="75"/>
        <end position="87"/>
    </location>
</feature>
<evidence type="ECO:0000256" key="1">
    <source>
        <dbReference type="ARBA" id="ARBA00004173"/>
    </source>
</evidence>
<dbReference type="InterPro" id="IPR003788">
    <property type="entry name" value="NDUFAF7"/>
</dbReference>
<keyword evidence="5 7" id="KW-0496">Mitochondrion</keyword>
<comment type="similarity">
    <text evidence="2 7">Belongs to the NDUFAF7 family.</text>
</comment>
<comment type="caution">
    <text evidence="9">The sequence shown here is derived from an EMBL/GenBank/DDBJ whole genome shotgun (WGS) entry which is preliminary data.</text>
</comment>
<dbReference type="GO" id="GO:0035243">
    <property type="term" value="F:protein-arginine omega-N symmetric methyltransferase activity"/>
    <property type="evidence" value="ECO:0007669"/>
    <property type="project" value="UniProtKB-EC"/>
</dbReference>
<comment type="subcellular location">
    <subcellularLocation>
        <location evidence="1 7">Mitochondrion</location>
    </subcellularLocation>
</comment>
<dbReference type="Proteomes" id="UP000481858">
    <property type="component" value="Unassembled WGS sequence"/>
</dbReference>
<dbReference type="InParanoid" id="A0A7C8IP29"/>
<dbReference type="PANTHER" id="PTHR12049">
    <property type="entry name" value="PROTEIN ARGININE METHYLTRANSFERASE NDUFAF7, MITOCHONDRIAL"/>
    <property type="match status" value="1"/>
</dbReference>
<dbReference type="InterPro" id="IPR038375">
    <property type="entry name" value="NDUFAF7_sf"/>
</dbReference>
<evidence type="ECO:0000256" key="6">
    <source>
        <dbReference type="ARBA" id="ARBA00048612"/>
    </source>
</evidence>
<name>A0A7C8IP29_9PEZI</name>
<dbReference type="InterPro" id="IPR029063">
    <property type="entry name" value="SAM-dependent_MTases_sf"/>
</dbReference>
<dbReference type="GO" id="GO:0032259">
    <property type="term" value="P:methylation"/>
    <property type="evidence" value="ECO:0007669"/>
    <property type="project" value="UniProtKB-KW"/>
</dbReference>
<dbReference type="AlphaFoldDB" id="A0A7C8IP29"/>
<dbReference type="GO" id="GO:0005739">
    <property type="term" value="C:mitochondrion"/>
    <property type="evidence" value="ECO:0007669"/>
    <property type="project" value="UniProtKB-SubCell"/>
</dbReference>
<keyword evidence="10" id="KW-1185">Reference proteome</keyword>
<dbReference type="Pfam" id="PF02636">
    <property type="entry name" value="Methyltransf_28"/>
    <property type="match status" value="1"/>
</dbReference>
<evidence type="ECO:0000256" key="4">
    <source>
        <dbReference type="ARBA" id="ARBA00022679"/>
    </source>
</evidence>
<dbReference type="FunCoup" id="A0A7C8IP29">
    <property type="interactions" value="18"/>
</dbReference>
<keyword evidence="4 7" id="KW-0808">Transferase</keyword>
<evidence type="ECO:0000256" key="8">
    <source>
        <dbReference type="SAM" id="MobiDB-lite"/>
    </source>
</evidence>
<evidence type="ECO:0000256" key="3">
    <source>
        <dbReference type="ARBA" id="ARBA00022603"/>
    </source>
</evidence>
<keyword evidence="3 7" id="KW-0489">Methyltransferase</keyword>
<comment type="catalytic activity">
    <reaction evidence="6 7">
        <text>L-arginyl-[protein] + 2 S-adenosyl-L-methionine = N(omega),N(omega)'-dimethyl-L-arginyl-[protein] + 2 S-adenosyl-L-homocysteine + 2 H(+)</text>
        <dbReference type="Rhea" id="RHEA:48108"/>
        <dbReference type="Rhea" id="RHEA-COMP:10532"/>
        <dbReference type="Rhea" id="RHEA-COMP:11992"/>
        <dbReference type="ChEBI" id="CHEBI:15378"/>
        <dbReference type="ChEBI" id="CHEBI:29965"/>
        <dbReference type="ChEBI" id="CHEBI:57856"/>
        <dbReference type="ChEBI" id="CHEBI:59789"/>
        <dbReference type="ChEBI" id="CHEBI:88221"/>
        <dbReference type="EC" id="2.1.1.320"/>
    </reaction>
</comment>
<evidence type="ECO:0000256" key="7">
    <source>
        <dbReference type="RuleBase" id="RU364114"/>
    </source>
</evidence>
<dbReference type="Gene3D" id="3.40.50.12710">
    <property type="match status" value="1"/>
</dbReference>
<sequence>MGHVMDSPIVIQLFRQLFRHPVCQSRRSLATTTTTTGTAFGAPLQQHGRGRRVCERQRQRHSQCKQQRRTMASRDITRGEGLSKKNNETNWQQRTEMFSLDMSEEYKKYPTVTANDLRSRRERPRKVKMLMRDFIEDSLYNPHYGYFSKQVVIFSPGEPFNFNQLPDEPAFYAQLGQRYTEFEDALDAKEHDDTRQLWHTPTEMFRPYYGESIARYLMSNYVISTYPYHDLIIYEMGAGRGTLMLNILDYIRDKEPAMYDRTKYKIIEISPSLAALQTSQMMSDAATRGHASKVEIINKSIFDWESRVPSRCFFLAMEVFDNFAHDIVRYDLTTEEPLQGTVLIDELGDFYEFYEPVLDPVAARSSRVLRSLKRNLPFSANLSEPEYIPTRLMQFFDILEKYFPAHRLLTSDFHTLPDAVKGLNSPVVQTRYQRRMVPVTTPLVHQGYFDILFPTDFRIMEAVYGAITGRLTRVVSHEDFMRSWAYVEDTQTQSGENPLLSWYKNASMMITV</sequence>
<protein>
    <recommendedName>
        <fullName evidence="7">Protein arginine methyltransferase NDUFAF7</fullName>
        <ecNumber evidence="7">2.1.1.320</ecNumber>
    </recommendedName>
</protein>
<gene>
    <name evidence="9" type="ORF">GQX73_g7515</name>
</gene>
<reference evidence="9 10" key="1">
    <citation type="submission" date="2019-12" db="EMBL/GenBank/DDBJ databases">
        <title>Draft genome sequence of the ascomycete Xylaria multiplex DSM 110363.</title>
        <authorList>
            <person name="Buettner E."/>
            <person name="Kellner H."/>
        </authorList>
    </citation>
    <scope>NUCLEOTIDE SEQUENCE [LARGE SCALE GENOMIC DNA]</scope>
    <source>
        <strain evidence="9 10">DSM 110363</strain>
    </source>
</reference>
<feature type="region of interest" description="Disordered" evidence="8">
    <location>
        <begin position="37"/>
        <end position="90"/>
    </location>
</feature>
<accession>A0A7C8IP29</accession>
<dbReference type="OrthoDB" id="17415at2759"/>
<dbReference type="SUPFAM" id="SSF53335">
    <property type="entry name" value="S-adenosyl-L-methionine-dependent methyltransferases"/>
    <property type="match status" value="1"/>
</dbReference>
<evidence type="ECO:0000313" key="10">
    <source>
        <dbReference type="Proteomes" id="UP000481858"/>
    </source>
</evidence>
<feature type="compositionally biased region" description="Basic residues" evidence="8">
    <location>
        <begin position="58"/>
        <end position="68"/>
    </location>
</feature>